<gene>
    <name evidence="1" type="ORF">J4G33_08505</name>
</gene>
<dbReference type="AlphaFoldDB" id="A0A939RUY6"/>
<comment type="caution">
    <text evidence="1">The sequence shown here is derived from an EMBL/GenBank/DDBJ whole genome shotgun (WGS) entry which is preliminary data.</text>
</comment>
<protein>
    <submittedName>
        <fullName evidence="1">Uncharacterized protein</fullName>
    </submittedName>
</protein>
<reference evidence="1" key="1">
    <citation type="submission" date="2021-03" db="EMBL/GenBank/DDBJ databases">
        <title>Actinotalea soli sp. nov., isolated from soil.</title>
        <authorList>
            <person name="Ping W."/>
            <person name="Zhang J."/>
        </authorList>
    </citation>
    <scope>NUCLEOTIDE SEQUENCE</scope>
    <source>
        <strain evidence="1">BY-33</strain>
    </source>
</reference>
<proteinExistence type="predicted"/>
<name>A0A939RUY6_9CELL</name>
<evidence type="ECO:0000313" key="1">
    <source>
        <dbReference type="EMBL" id="MBO1751840.1"/>
    </source>
</evidence>
<accession>A0A939RUY6</accession>
<keyword evidence="2" id="KW-1185">Reference proteome</keyword>
<dbReference type="EMBL" id="JAGEMK010000003">
    <property type="protein sequence ID" value="MBO1751840.1"/>
    <property type="molecule type" value="Genomic_DNA"/>
</dbReference>
<organism evidence="1 2">
    <name type="scientific">Actinotalea soli</name>
    <dbReference type="NCBI Taxonomy" id="2819234"/>
    <lineage>
        <taxon>Bacteria</taxon>
        <taxon>Bacillati</taxon>
        <taxon>Actinomycetota</taxon>
        <taxon>Actinomycetes</taxon>
        <taxon>Micrococcales</taxon>
        <taxon>Cellulomonadaceae</taxon>
        <taxon>Actinotalea</taxon>
    </lineage>
</organism>
<sequence length="47" mass="5046">MPSTAAVDNTAQGYVANKATTRCADARARGSHVLAREARQAGRRERC</sequence>
<dbReference type="Proteomes" id="UP000664209">
    <property type="component" value="Unassembled WGS sequence"/>
</dbReference>
<evidence type="ECO:0000313" key="2">
    <source>
        <dbReference type="Proteomes" id="UP000664209"/>
    </source>
</evidence>